<dbReference type="PROSITE" id="PS50016">
    <property type="entry name" value="ZF_PHD_2"/>
    <property type="match status" value="1"/>
</dbReference>
<evidence type="ECO:0000256" key="1">
    <source>
        <dbReference type="ARBA" id="ARBA00004123"/>
    </source>
</evidence>
<dbReference type="InterPro" id="IPR050701">
    <property type="entry name" value="Histone_Mod_Regulator"/>
</dbReference>
<dbReference type="Pfam" id="PF13831">
    <property type="entry name" value="PHD_2"/>
    <property type="match status" value="1"/>
</dbReference>
<evidence type="ECO:0000256" key="6">
    <source>
        <dbReference type="ARBA" id="ARBA00022833"/>
    </source>
</evidence>
<comment type="caution">
    <text evidence="13">The sequence shown here is derived from an EMBL/GenBank/DDBJ whole genome shotgun (WGS) entry which is preliminary data.</text>
</comment>
<protein>
    <submittedName>
        <fullName evidence="13">Protein AF-10</fullName>
    </submittedName>
</protein>
<evidence type="ECO:0000256" key="8">
    <source>
        <dbReference type="PROSITE-ProRule" id="PRU00146"/>
    </source>
</evidence>
<evidence type="ECO:0000259" key="11">
    <source>
        <dbReference type="PROSITE" id="PS50016"/>
    </source>
</evidence>
<dbReference type="InterPro" id="IPR034732">
    <property type="entry name" value="EPHD"/>
</dbReference>
<dbReference type="AlphaFoldDB" id="A0A2B4S694"/>
<dbReference type="InterPro" id="IPR019786">
    <property type="entry name" value="Zinc_finger_PHD-type_CS"/>
</dbReference>
<evidence type="ECO:0000256" key="3">
    <source>
        <dbReference type="ARBA" id="ARBA00022723"/>
    </source>
</evidence>
<feature type="compositionally biased region" description="Basic residues" evidence="10">
    <location>
        <begin position="426"/>
        <end position="436"/>
    </location>
</feature>
<feature type="compositionally biased region" description="Polar residues" evidence="10">
    <location>
        <begin position="286"/>
        <end position="308"/>
    </location>
</feature>
<feature type="compositionally biased region" description="Polar residues" evidence="10">
    <location>
        <begin position="248"/>
        <end position="276"/>
    </location>
</feature>
<feature type="domain" description="PHD-type" evidence="12">
    <location>
        <begin position="63"/>
        <end position="183"/>
    </location>
</feature>
<dbReference type="CDD" id="cd20901">
    <property type="entry name" value="CC_AF10"/>
    <property type="match status" value="1"/>
</dbReference>
<evidence type="ECO:0000256" key="4">
    <source>
        <dbReference type="ARBA" id="ARBA00022737"/>
    </source>
</evidence>
<dbReference type="GO" id="GO:0031491">
    <property type="term" value="F:nucleosome binding"/>
    <property type="evidence" value="ECO:0007669"/>
    <property type="project" value="UniProtKB-ARBA"/>
</dbReference>
<dbReference type="CDD" id="cd15672">
    <property type="entry name" value="ePHD_AF10_like"/>
    <property type="match status" value="1"/>
</dbReference>
<dbReference type="PANTHER" id="PTHR13793:SF164">
    <property type="entry name" value="ALHAMBRA, ISOFORM P"/>
    <property type="match status" value="1"/>
</dbReference>
<keyword evidence="7" id="KW-0539">Nucleus</keyword>
<evidence type="ECO:0000256" key="7">
    <source>
        <dbReference type="ARBA" id="ARBA00023242"/>
    </source>
</evidence>
<organism evidence="13 14">
    <name type="scientific">Stylophora pistillata</name>
    <name type="common">Smooth cauliflower coral</name>
    <dbReference type="NCBI Taxonomy" id="50429"/>
    <lineage>
        <taxon>Eukaryota</taxon>
        <taxon>Metazoa</taxon>
        <taxon>Cnidaria</taxon>
        <taxon>Anthozoa</taxon>
        <taxon>Hexacorallia</taxon>
        <taxon>Scleractinia</taxon>
        <taxon>Astrocoeniina</taxon>
        <taxon>Pocilloporidae</taxon>
        <taxon>Stylophora</taxon>
    </lineage>
</organism>
<dbReference type="PANTHER" id="PTHR13793">
    <property type="entry name" value="PHD FINGER PROTEINS"/>
    <property type="match status" value="1"/>
</dbReference>
<evidence type="ECO:0000259" key="12">
    <source>
        <dbReference type="PROSITE" id="PS51805"/>
    </source>
</evidence>
<feature type="coiled-coil region" evidence="9">
    <location>
        <begin position="571"/>
        <end position="605"/>
    </location>
</feature>
<feature type="compositionally biased region" description="Polar residues" evidence="10">
    <location>
        <begin position="397"/>
        <end position="410"/>
    </location>
</feature>
<dbReference type="Proteomes" id="UP000225706">
    <property type="component" value="Unassembled WGS sequence"/>
</dbReference>
<feature type="region of interest" description="Disordered" evidence="10">
    <location>
        <begin position="212"/>
        <end position="308"/>
    </location>
</feature>
<gene>
    <name evidence="13" type="primary">MLLT10</name>
    <name evidence="13" type="ORF">AWC38_SpisGene10842</name>
</gene>
<dbReference type="Pfam" id="PF13832">
    <property type="entry name" value="zf-HC5HC2H_2"/>
    <property type="match status" value="1"/>
</dbReference>
<feature type="compositionally biased region" description="Basic and acidic residues" evidence="10">
    <location>
        <begin position="697"/>
        <end position="720"/>
    </location>
</feature>
<dbReference type="STRING" id="50429.A0A2B4S694"/>
<dbReference type="InterPro" id="IPR019787">
    <property type="entry name" value="Znf_PHD-finger"/>
</dbReference>
<dbReference type="GO" id="GO:0006357">
    <property type="term" value="P:regulation of transcription by RNA polymerase II"/>
    <property type="evidence" value="ECO:0007669"/>
    <property type="project" value="TreeGrafter"/>
</dbReference>
<evidence type="ECO:0000256" key="10">
    <source>
        <dbReference type="SAM" id="MobiDB-lite"/>
    </source>
</evidence>
<reference evidence="14" key="1">
    <citation type="journal article" date="2017" name="bioRxiv">
        <title>Comparative analysis of the genomes of Stylophora pistillata and Acropora digitifera provides evidence for extensive differences between species of corals.</title>
        <authorList>
            <person name="Voolstra C.R."/>
            <person name="Li Y."/>
            <person name="Liew Y.J."/>
            <person name="Baumgarten S."/>
            <person name="Zoccola D."/>
            <person name="Flot J.-F."/>
            <person name="Tambutte S."/>
            <person name="Allemand D."/>
            <person name="Aranda M."/>
        </authorList>
    </citation>
    <scope>NUCLEOTIDE SEQUENCE [LARGE SCALE GENOMIC DNA]</scope>
</reference>
<keyword evidence="9" id="KW-0175">Coiled coil</keyword>
<feature type="region of interest" description="Disordered" evidence="10">
    <location>
        <begin position="614"/>
        <end position="740"/>
    </location>
</feature>
<dbReference type="InterPro" id="IPR013083">
    <property type="entry name" value="Znf_RING/FYVE/PHD"/>
</dbReference>
<feature type="compositionally biased region" description="Basic and acidic residues" evidence="10">
    <location>
        <begin position="946"/>
        <end position="968"/>
    </location>
</feature>
<dbReference type="Gene3D" id="3.30.40.10">
    <property type="entry name" value="Zinc/RING finger domain, C3HC4 (zinc finger)"/>
    <property type="match status" value="2"/>
</dbReference>
<dbReference type="PROSITE" id="PS51805">
    <property type="entry name" value="EPHD"/>
    <property type="match status" value="1"/>
</dbReference>
<dbReference type="SMART" id="SM00249">
    <property type="entry name" value="PHD"/>
    <property type="match status" value="2"/>
</dbReference>
<accession>A0A2B4S694</accession>
<comment type="subcellular location">
    <subcellularLocation>
        <location evidence="1">Nucleus</location>
    </subcellularLocation>
</comment>
<feature type="compositionally biased region" description="Polar residues" evidence="10">
    <location>
        <begin position="437"/>
        <end position="509"/>
    </location>
</feature>
<feature type="compositionally biased region" description="Low complexity" evidence="10">
    <location>
        <begin position="683"/>
        <end position="696"/>
    </location>
</feature>
<feature type="region of interest" description="Disordered" evidence="10">
    <location>
        <begin position="393"/>
        <end position="512"/>
    </location>
</feature>
<feature type="compositionally biased region" description="Polar residues" evidence="10">
    <location>
        <begin position="635"/>
        <end position="655"/>
    </location>
</feature>
<evidence type="ECO:0000256" key="5">
    <source>
        <dbReference type="ARBA" id="ARBA00022771"/>
    </source>
</evidence>
<feature type="region of interest" description="Disordered" evidence="10">
    <location>
        <begin position="938"/>
        <end position="968"/>
    </location>
</feature>
<dbReference type="OrthoDB" id="20839at2759"/>
<dbReference type="EMBL" id="LSMT01000173">
    <property type="protein sequence ID" value="PFX24569.1"/>
    <property type="molecule type" value="Genomic_DNA"/>
</dbReference>
<dbReference type="FunFam" id="3.30.40.10:FF:000053">
    <property type="entry name" value="protein AF-10 isoform X2"/>
    <property type="match status" value="1"/>
</dbReference>
<keyword evidence="4" id="KW-0677">Repeat</keyword>
<feature type="compositionally biased region" description="Polar residues" evidence="10">
    <location>
        <begin position="614"/>
        <end position="628"/>
    </location>
</feature>
<evidence type="ECO:0000256" key="2">
    <source>
        <dbReference type="ARBA" id="ARBA00022553"/>
    </source>
</evidence>
<sequence length="968" mass="104927">MVKEMIGGCCVCSDERGWDENPLVYCDGHGCNVAVHQACYGIVQVPKGPWFCRKCESQERIARVKCELCPYKEGALKRTDTGGWAHVVCALYIPEVRFGNVSTMEPIILASVPHDRFCKTCYICEERGRESKTAHGACMSCNKAGCRYAFHVTCAQSSGLLCEENDGQSGPTVKYVGYCQFHWNKRAKGVLFNSKPAEKTNKILEKEKDIKEKDTKNKDIKDSVEKPKIDKDKEKEKEKKAPKPRLSTGPTSAATATEQSPKVDSNASSTTSQPVTPKQRGRKPSTVKTPTESPCNSKTAVETPKPLNSITGNIPIQLAVPGVVPLSTLPVQSGASSIAATAVKDTVPRPAAILGPEMLPKSVSSQLQDIPQPSSSVLVPEIAKQMEIVMPTEATAPKQTIKPTVVGNTQTKKRAAPKSGDEPKRKVGRPPLKKKNNTPTVSRKNGTQVSSSNTVTSPLNTAFSSTFPQENHGASTSLPSLPTFSNQNVLPSNTQGASVRQNGPRTPSPNAYMIPQPRNRGLLENGHLQRPPNNNVTQGPLQLPTSLEELLEYQWEQGAQFLMQQASQYDVASLMSSLHQLKADNSRLEERLSTLTNRKNQLLQVNARLATPMSCTNTSSTVTPSNAKQPALSGSGVTAVTQGALSTDTKTTPSNYGPRGSISAGSDGAPKVDVSPGTKDGKVPLSSSVKPVSGSVVEKEIPNGELRGGKNKEQQNKRPETNLNTAPSTSSSSTSFQKQPVKVNSLLVPTASKTALPPQTLLAQQEKEKQQKQAQVNVMSHVITSAHPTSKTTQQVQQQQVQQQQQQQQQLQSRFQPQQKILLPQPLPTSQAFAVPSFPQTPQKANQKVLLQLIQQGDDIHRLSSQNSAFSHDKTQLVSQPVQAQKLLPGTVPTQQFAAPSLSLPYPGFLTFRDPMNLTGTRVDMMKAAHLAPLQMVSLDNSQTGPKERSQYFDMDKGSNTDKTSRNG</sequence>
<dbReference type="PROSITE" id="PS01359">
    <property type="entry name" value="ZF_PHD_1"/>
    <property type="match status" value="1"/>
</dbReference>
<feature type="compositionally biased region" description="Basic and acidic residues" evidence="10">
    <location>
        <begin position="212"/>
        <end position="241"/>
    </location>
</feature>
<feature type="domain" description="PHD-type" evidence="11">
    <location>
        <begin position="6"/>
        <end position="58"/>
    </location>
</feature>
<dbReference type="FunFam" id="3.30.40.10:FF:000042">
    <property type="entry name" value="protein AF-10 isoform X1"/>
    <property type="match status" value="1"/>
</dbReference>
<dbReference type="GO" id="GO:0008270">
    <property type="term" value="F:zinc ion binding"/>
    <property type="evidence" value="ECO:0007669"/>
    <property type="project" value="UniProtKB-KW"/>
</dbReference>
<dbReference type="GO" id="GO:0042393">
    <property type="term" value="F:histone binding"/>
    <property type="evidence" value="ECO:0007669"/>
    <property type="project" value="TreeGrafter"/>
</dbReference>
<dbReference type="SUPFAM" id="SSF57903">
    <property type="entry name" value="FYVE/PHD zinc finger"/>
    <property type="match status" value="1"/>
</dbReference>
<keyword evidence="2" id="KW-0597">Phosphoprotein</keyword>
<dbReference type="InterPro" id="IPR011011">
    <property type="entry name" value="Znf_FYVE_PHD"/>
</dbReference>
<keyword evidence="6" id="KW-0862">Zinc</keyword>
<evidence type="ECO:0000256" key="9">
    <source>
        <dbReference type="SAM" id="Coils"/>
    </source>
</evidence>
<proteinExistence type="predicted"/>
<keyword evidence="14" id="KW-1185">Reference proteome</keyword>
<name>A0A2B4S694_STYPI</name>
<keyword evidence="3" id="KW-0479">Metal-binding</keyword>
<evidence type="ECO:0000313" key="13">
    <source>
        <dbReference type="EMBL" id="PFX24569.1"/>
    </source>
</evidence>
<evidence type="ECO:0000313" key="14">
    <source>
        <dbReference type="Proteomes" id="UP000225706"/>
    </source>
</evidence>
<dbReference type="CDD" id="cd15574">
    <property type="entry name" value="PHD_AF10_AF17"/>
    <property type="match status" value="1"/>
</dbReference>
<dbReference type="GO" id="GO:0005634">
    <property type="term" value="C:nucleus"/>
    <property type="evidence" value="ECO:0007669"/>
    <property type="project" value="UniProtKB-SubCell"/>
</dbReference>
<keyword evidence="5 8" id="KW-0863">Zinc-finger</keyword>
<dbReference type="InterPro" id="IPR049773">
    <property type="entry name" value="AF10-like_CC"/>
</dbReference>
<dbReference type="InterPro" id="IPR001965">
    <property type="entry name" value="Znf_PHD"/>
</dbReference>
<dbReference type="InterPro" id="IPR049781">
    <property type="entry name" value="AF10/AF17_PHD"/>
</dbReference>